<reference evidence="1" key="1">
    <citation type="submission" date="2014-11" db="EMBL/GenBank/DDBJ databases">
        <authorList>
            <person name="Amaro Gonzalez C."/>
        </authorList>
    </citation>
    <scope>NUCLEOTIDE SEQUENCE</scope>
</reference>
<dbReference type="AlphaFoldDB" id="A0A0E9XWU0"/>
<proteinExistence type="predicted"/>
<name>A0A0E9XWU0_ANGAN</name>
<sequence length="59" mass="6166">MSVKLLIVSHRSHCEGHRCSQAVRTPGVCVEAGLASGPSLQTMESSLTDSKLKLAISTG</sequence>
<reference evidence="1" key="2">
    <citation type="journal article" date="2015" name="Fish Shellfish Immunol.">
        <title>Early steps in the European eel (Anguilla anguilla)-Vibrio vulnificus interaction in the gills: Role of the RtxA13 toxin.</title>
        <authorList>
            <person name="Callol A."/>
            <person name="Pajuelo D."/>
            <person name="Ebbesson L."/>
            <person name="Teles M."/>
            <person name="MacKenzie S."/>
            <person name="Amaro C."/>
        </authorList>
    </citation>
    <scope>NUCLEOTIDE SEQUENCE</scope>
</reference>
<dbReference type="EMBL" id="GBXM01001443">
    <property type="protein sequence ID" value="JAI07135.1"/>
    <property type="molecule type" value="Transcribed_RNA"/>
</dbReference>
<accession>A0A0E9XWU0</accession>
<protein>
    <submittedName>
        <fullName evidence="1">Uncharacterized protein</fullName>
    </submittedName>
</protein>
<evidence type="ECO:0000313" key="1">
    <source>
        <dbReference type="EMBL" id="JAI07135.1"/>
    </source>
</evidence>
<organism evidence="1">
    <name type="scientific">Anguilla anguilla</name>
    <name type="common">European freshwater eel</name>
    <name type="synonym">Muraena anguilla</name>
    <dbReference type="NCBI Taxonomy" id="7936"/>
    <lineage>
        <taxon>Eukaryota</taxon>
        <taxon>Metazoa</taxon>
        <taxon>Chordata</taxon>
        <taxon>Craniata</taxon>
        <taxon>Vertebrata</taxon>
        <taxon>Euteleostomi</taxon>
        <taxon>Actinopterygii</taxon>
        <taxon>Neopterygii</taxon>
        <taxon>Teleostei</taxon>
        <taxon>Anguilliformes</taxon>
        <taxon>Anguillidae</taxon>
        <taxon>Anguilla</taxon>
    </lineage>
</organism>